<dbReference type="eggNOG" id="COG0451">
    <property type="taxonomic scope" value="Bacteria"/>
</dbReference>
<dbReference type="Pfam" id="PF01370">
    <property type="entry name" value="Epimerase"/>
    <property type="match status" value="1"/>
</dbReference>
<reference evidence="2 3" key="1">
    <citation type="journal article" date="2007" name="PLoS Genet.">
        <title>Patterns and implications of gene gain and loss in the evolution of Prochlorococcus.</title>
        <authorList>
            <person name="Kettler G.C."/>
            <person name="Martiny A.C."/>
            <person name="Huang K."/>
            <person name="Zucker J."/>
            <person name="Coleman M.L."/>
            <person name="Rodrigue S."/>
            <person name="Chen F."/>
            <person name="Lapidus A."/>
            <person name="Ferriera S."/>
            <person name="Johnson J."/>
            <person name="Steglich C."/>
            <person name="Church G.M."/>
            <person name="Richardson P."/>
            <person name="Chisholm S.W."/>
        </authorList>
    </citation>
    <scope>NUCLEOTIDE SEQUENCE [LARGE SCALE GENOMIC DNA]</scope>
    <source>
        <strain evidence="2 3">MIT 9515</strain>
    </source>
</reference>
<protein>
    <submittedName>
        <fullName evidence="2">Nucleoside-diphosphate-sugar epimerase</fullName>
    </submittedName>
</protein>
<evidence type="ECO:0000259" key="1">
    <source>
        <dbReference type="Pfam" id="PF01370"/>
    </source>
</evidence>
<feature type="domain" description="NAD-dependent epimerase/dehydratase" evidence="1">
    <location>
        <begin position="16"/>
        <end position="191"/>
    </location>
</feature>
<dbReference type="EMBL" id="CP000552">
    <property type="protein sequence ID" value="ABM71856.1"/>
    <property type="molecule type" value="Genomic_DNA"/>
</dbReference>
<name>A2BVP5_PROM5</name>
<dbReference type="STRING" id="167542.P9515_06471"/>
<dbReference type="Gene3D" id="3.40.50.720">
    <property type="entry name" value="NAD(P)-binding Rossmann-like Domain"/>
    <property type="match status" value="1"/>
</dbReference>
<evidence type="ECO:0000313" key="2">
    <source>
        <dbReference type="EMBL" id="ABM71856.1"/>
    </source>
</evidence>
<dbReference type="InterPro" id="IPR001509">
    <property type="entry name" value="Epimerase_deHydtase"/>
</dbReference>
<gene>
    <name evidence="2" type="ordered locus">P9515_06471</name>
</gene>
<dbReference type="KEGG" id="pmc:P9515_06471"/>
<dbReference type="InterPro" id="IPR036291">
    <property type="entry name" value="NAD(P)-bd_dom_sf"/>
</dbReference>
<dbReference type="HOGENOM" id="CLU_882268_0_0_3"/>
<evidence type="ECO:0000313" key="3">
    <source>
        <dbReference type="Proteomes" id="UP000001589"/>
    </source>
</evidence>
<sequence>MVRNKNKLSLSIQKNKRIKLLICDIRECNKFSKEISQINFLIHTATAWGDPKRAYEVNIKAFEELLGMLEKNKLEKIIYFSTASILNQETELMRESLTYGTEYIQTKYECFQRLRESSFAEKTFAVFPTLVFGGTLNKRSKYPTSYLTSGLLEINKWLWLARFLKLNSKFHFIHANDIAQICGFLIKNHKEDAYKGFKKFVLGQNYISIDDAINILLKRNRMNRYFSITLTKKIMKILLRILPIQATPWDSFSIKKYDFNHHPVTNPETFKLKSHAKSLNDILRLAKLPSCNIN</sequence>
<organism evidence="2 3">
    <name type="scientific">Prochlorococcus marinus (strain MIT 9515)</name>
    <dbReference type="NCBI Taxonomy" id="167542"/>
    <lineage>
        <taxon>Bacteria</taxon>
        <taxon>Bacillati</taxon>
        <taxon>Cyanobacteriota</taxon>
        <taxon>Cyanophyceae</taxon>
        <taxon>Synechococcales</taxon>
        <taxon>Prochlorococcaceae</taxon>
        <taxon>Prochlorococcus</taxon>
    </lineage>
</organism>
<accession>A2BVP5</accession>
<dbReference type="SUPFAM" id="SSF51735">
    <property type="entry name" value="NAD(P)-binding Rossmann-fold domains"/>
    <property type="match status" value="1"/>
</dbReference>
<proteinExistence type="predicted"/>
<dbReference type="AlphaFoldDB" id="A2BVP5"/>
<dbReference type="Proteomes" id="UP000001589">
    <property type="component" value="Chromosome"/>
</dbReference>